<accession>A0A419SXQ2</accession>
<dbReference type="Pfam" id="PF13181">
    <property type="entry name" value="TPR_8"/>
    <property type="match status" value="1"/>
</dbReference>
<keyword evidence="4" id="KW-0472">Membrane</keyword>
<evidence type="ECO:0000256" key="4">
    <source>
        <dbReference type="SAM" id="Phobius"/>
    </source>
</evidence>
<dbReference type="Gene3D" id="1.25.40.10">
    <property type="entry name" value="Tetratricopeptide repeat domain"/>
    <property type="match status" value="1"/>
</dbReference>
<keyword evidence="1" id="KW-0677">Repeat</keyword>
<evidence type="ECO:0000256" key="3">
    <source>
        <dbReference type="PROSITE-ProRule" id="PRU00339"/>
    </source>
</evidence>
<comment type="caution">
    <text evidence="5">The sequence shown here is derived from an EMBL/GenBank/DDBJ whole genome shotgun (WGS) entry which is preliminary data.</text>
</comment>
<dbReference type="OrthoDB" id="1737781at2"/>
<dbReference type="Pfam" id="PF00515">
    <property type="entry name" value="TPR_1"/>
    <property type="match status" value="1"/>
</dbReference>
<evidence type="ECO:0000256" key="1">
    <source>
        <dbReference type="ARBA" id="ARBA00022737"/>
    </source>
</evidence>
<protein>
    <submittedName>
        <fullName evidence="5">Uncharacterized protein</fullName>
    </submittedName>
</protein>
<feature type="transmembrane region" description="Helical" evidence="4">
    <location>
        <begin position="44"/>
        <end position="67"/>
    </location>
</feature>
<keyword evidence="2 3" id="KW-0802">TPR repeat</keyword>
<dbReference type="InterPro" id="IPR019734">
    <property type="entry name" value="TPR_rpt"/>
</dbReference>
<dbReference type="InterPro" id="IPR051685">
    <property type="entry name" value="Ycf3/AcsC/BcsC/TPR_MFPF"/>
</dbReference>
<keyword evidence="6" id="KW-1185">Reference proteome</keyword>
<dbReference type="PANTHER" id="PTHR44943">
    <property type="entry name" value="CELLULOSE SYNTHASE OPERON PROTEIN C"/>
    <property type="match status" value="1"/>
</dbReference>
<dbReference type="AlphaFoldDB" id="A0A419SXQ2"/>
<dbReference type="SMART" id="SM00028">
    <property type="entry name" value="TPR"/>
    <property type="match status" value="3"/>
</dbReference>
<dbReference type="InterPro" id="IPR011990">
    <property type="entry name" value="TPR-like_helical_dom_sf"/>
</dbReference>
<proteinExistence type="predicted"/>
<dbReference type="EMBL" id="MCIB01000036">
    <property type="protein sequence ID" value="RKD30040.1"/>
    <property type="molecule type" value="Genomic_DNA"/>
</dbReference>
<organism evidence="5 6">
    <name type="scientific">Thermohalobacter berrensis</name>
    <dbReference type="NCBI Taxonomy" id="99594"/>
    <lineage>
        <taxon>Bacteria</taxon>
        <taxon>Bacillati</taxon>
        <taxon>Bacillota</taxon>
        <taxon>Tissierellia</taxon>
        <taxon>Tissierellales</taxon>
        <taxon>Thermohalobacteraceae</taxon>
        <taxon>Thermohalobacter</taxon>
    </lineage>
</organism>
<feature type="repeat" description="TPR" evidence="3">
    <location>
        <begin position="142"/>
        <end position="175"/>
    </location>
</feature>
<dbReference type="RefSeq" id="WP_120170272.1">
    <property type="nucleotide sequence ID" value="NZ_MCIB01000036.1"/>
</dbReference>
<evidence type="ECO:0000313" key="5">
    <source>
        <dbReference type="EMBL" id="RKD30040.1"/>
    </source>
</evidence>
<feature type="repeat" description="TPR" evidence="3">
    <location>
        <begin position="108"/>
        <end position="141"/>
    </location>
</feature>
<dbReference type="Proteomes" id="UP000284177">
    <property type="component" value="Unassembled WGS sequence"/>
</dbReference>
<gene>
    <name evidence="5" type="ORF">BET03_04870</name>
</gene>
<evidence type="ECO:0000313" key="6">
    <source>
        <dbReference type="Proteomes" id="UP000284177"/>
    </source>
</evidence>
<dbReference type="PROSITE" id="PS50005">
    <property type="entry name" value="TPR"/>
    <property type="match status" value="2"/>
</dbReference>
<keyword evidence="4" id="KW-0812">Transmembrane</keyword>
<name>A0A419SXQ2_9FIRM</name>
<dbReference type="SUPFAM" id="SSF48452">
    <property type="entry name" value="TPR-like"/>
    <property type="match status" value="1"/>
</dbReference>
<reference evidence="5 6" key="1">
    <citation type="submission" date="2016-08" db="EMBL/GenBank/DDBJ databases">
        <title>Novel Firmicutes and Novel Genomes.</title>
        <authorList>
            <person name="Poppleton D.I."/>
            <person name="Gribaldo S."/>
        </authorList>
    </citation>
    <scope>NUCLEOTIDE SEQUENCE [LARGE SCALE GENOMIC DNA]</scope>
    <source>
        <strain evidence="5 6">CTT3</strain>
    </source>
</reference>
<evidence type="ECO:0000256" key="2">
    <source>
        <dbReference type="ARBA" id="ARBA00022803"/>
    </source>
</evidence>
<dbReference type="PROSITE" id="PS50293">
    <property type="entry name" value="TPR_REGION"/>
    <property type="match status" value="1"/>
</dbReference>
<dbReference type="PANTHER" id="PTHR44943:SF8">
    <property type="entry name" value="TPR REPEAT-CONTAINING PROTEIN MJ0263"/>
    <property type="match status" value="1"/>
</dbReference>
<sequence>MLFGILLIITSIVVTFLTIGKTPVLWEGYVLITLRNNVGEVSATIIMIVLSFVVFMIGFYKVSSFYISNNKKSKKQLLREIKLDYEKGNLEECEEKVLAFLKSEPSNEHVWIFLGNIYFLMDRDEDSEKAFLKVISINPYSSKAYNGLGVLYRKLEEYDKAIEYCNKALNINPRDVLAYCNMALTELQRYKDDKALEYIKIAHKIAPDNLDVLSTLAIVYHYNNMIERRDRIMKILKEKSYPEMEYLYQIFKDKMSWR</sequence>
<keyword evidence="4" id="KW-1133">Transmembrane helix</keyword>